<evidence type="ECO:0000313" key="6">
    <source>
        <dbReference type="EMBL" id="QRQ95816.1"/>
    </source>
</evidence>
<evidence type="ECO:0000313" key="7">
    <source>
        <dbReference type="EMBL" id="SPC06593.1"/>
    </source>
</evidence>
<evidence type="ECO:0000313" key="8">
    <source>
        <dbReference type="EMBL" id="SPC12427.1"/>
    </source>
</evidence>
<dbReference type="AlphaFoldDB" id="A0A375FPC6"/>
<evidence type="ECO:0000313" key="10">
    <source>
        <dbReference type="Proteomes" id="UP000623307"/>
    </source>
</evidence>
<protein>
    <submittedName>
        <fullName evidence="6">FAD-dependent oxidoreductase</fullName>
    </submittedName>
    <submittedName>
        <fullName evidence="7">Flavoprotein</fullName>
    </submittedName>
</protein>
<dbReference type="Gene3D" id="3.50.50.60">
    <property type="entry name" value="FAD/NAD(P)-binding domain"/>
    <property type="match status" value="2"/>
</dbReference>
<comment type="cofactor">
    <cofactor evidence="1">
        <name>FAD</name>
        <dbReference type="ChEBI" id="CHEBI:57692"/>
    </cofactor>
</comment>
<feature type="domain" description="FAD-dependent oxidoreductase 2 FAD-binding" evidence="5">
    <location>
        <begin position="51"/>
        <end position="569"/>
    </location>
</feature>
<dbReference type="Proteomes" id="UP000623307">
    <property type="component" value="Chromosome 2"/>
</dbReference>
<proteinExistence type="predicted"/>
<dbReference type="RefSeq" id="WP_198065741.1">
    <property type="nucleotide sequence ID" value="NZ_CP069810.1"/>
</dbReference>
<dbReference type="EMBL" id="OGUS01000115">
    <property type="protein sequence ID" value="SPC12427.1"/>
    <property type="molecule type" value="Genomic_DNA"/>
</dbReference>
<dbReference type="PANTHER" id="PTHR43400:SF10">
    <property type="entry name" value="3-OXOSTEROID 1-DEHYDROGENASE"/>
    <property type="match status" value="1"/>
</dbReference>
<dbReference type="Gene3D" id="3.90.700.10">
    <property type="entry name" value="Succinate dehydrogenase/fumarate reductase flavoprotein, catalytic domain"/>
    <property type="match status" value="1"/>
</dbReference>
<name>A0A375FPC6_9BURK</name>
<dbReference type="PANTHER" id="PTHR43400">
    <property type="entry name" value="FUMARATE REDUCTASE"/>
    <property type="match status" value="1"/>
</dbReference>
<evidence type="ECO:0000313" key="9">
    <source>
        <dbReference type="Proteomes" id="UP000256862"/>
    </source>
</evidence>
<dbReference type="Pfam" id="PF00890">
    <property type="entry name" value="FAD_binding_2"/>
    <property type="match status" value="1"/>
</dbReference>
<dbReference type="Proteomes" id="UP000256862">
    <property type="component" value="Chromosome CO2235"/>
</dbReference>
<reference evidence="9" key="2">
    <citation type="submission" date="2018-01" db="EMBL/GenBank/DDBJ databases">
        <authorList>
            <person name="Gaut B.S."/>
            <person name="Morton B.R."/>
            <person name="Clegg M.T."/>
            <person name="Duvall M.R."/>
        </authorList>
    </citation>
    <scope>NUCLEOTIDE SEQUENCE [LARGE SCALE GENOMIC DNA]</scope>
</reference>
<dbReference type="SUPFAM" id="SSF56425">
    <property type="entry name" value="Succinate dehydrogenase/fumarate reductase flavoprotein, catalytic domain"/>
    <property type="match status" value="1"/>
</dbReference>
<reference evidence="7 9" key="1">
    <citation type="submission" date="2018-01" db="EMBL/GenBank/DDBJ databases">
        <authorList>
            <person name="Clerissi C."/>
        </authorList>
    </citation>
    <scope>NUCLEOTIDE SEQUENCE</scope>
    <source>
        <strain evidence="7">Cupriavidus oxalaticus LMG 2235</strain>
    </source>
</reference>
<organism evidence="7 9">
    <name type="scientific">Cupriavidus oxalaticus</name>
    <dbReference type="NCBI Taxonomy" id="96344"/>
    <lineage>
        <taxon>Bacteria</taxon>
        <taxon>Pseudomonadati</taxon>
        <taxon>Pseudomonadota</taxon>
        <taxon>Betaproteobacteria</taxon>
        <taxon>Burkholderiales</taxon>
        <taxon>Burkholderiaceae</taxon>
        <taxon>Cupriavidus</taxon>
    </lineage>
</organism>
<dbReference type="GO" id="GO:0016491">
    <property type="term" value="F:oxidoreductase activity"/>
    <property type="evidence" value="ECO:0007669"/>
    <property type="project" value="UniProtKB-KW"/>
</dbReference>
<dbReference type="EMBL" id="CP069812">
    <property type="protein sequence ID" value="QRQ95816.1"/>
    <property type="molecule type" value="Genomic_DNA"/>
</dbReference>
<evidence type="ECO:0000256" key="3">
    <source>
        <dbReference type="ARBA" id="ARBA00022827"/>
    </source>
</evidence>
<dbReference type="GeneID" id="303491972"/>
<evidence type="ECO:0000259" key="5">
    <source>
        <dbReference type="Pfam" id="PF00890"/>
    </source>
</evidence>
<accession>A0A375FPC6</accession>
<dbReference type="SUPFAM" id="SSF51905">
    <property type="entry name" value="FAD/NAD(P)-binding domain"/>
    <property type="match status" value="1"/>
</dbReference>
<sequence>MRKLDDDSTSRISRRDFLRAGGAGATATALGVMAKGAVADMAKVRWRQQADVVVVGSGASAAVAALTARSQGASVMMLEKSPVIGGTSAKSAGMFWIANNFRMRAKGMQDPRPDFLAYCIRYSYPHLYNPASATLGVSQSVYDLIGAYYDHGAAMVDLMRSSGALRVGRFHILPETEAEDLPDYFEHGAENKAPRGRGLGALKADGTLGFGSELVGQLKARIDQLGIPVLTSHRVTSLVTNASGEVVGIMADSDEGPVAVRAHRGVIFATGGYSYNRELLNLYQSGPVFGGCGVPTCTGDFIAIAAGVGAKLGNMGGAWRAEIVLEEALQYISVPNDVWQPPGDSMIVVNKYGRRVFNEKRNYHDRARTHHDYDANKAEFPNLLTFMVYDQRAAELYGGNHPLPTQPTGAPYVLSGNTPVELAAAIDARLATLSAHTGGIQLAPTFARELEQTIARFNAFAHAGRDADFQRGEFAYDRDYRPIFGMPRKGTHWGDAAGKNPLLYPLQEKGPYYCIILAPGTLDTNGGPVINARAEVLRSDDRPIPGLYGAGNCIASPAHNTYWAGGCTLGSGMTFGYLAGLHASQASPHAL</sequence>
<dbReference type="GO" id="GO:0008202">
    <property type="term" value="P:steroid metabolic process"/>
    <property type="evidence" value="ECO:0007669"/>
    <property type="project" value="UniProtKB-ARBA"/>
</dbReference>
<dbReference type="InterPro" id="IPR027477">
    <property type="entry name" value="Succ_DH/fumarate_Rdtase_cat_sf"/>
</dbReference>
<dbReference type="PROSITE" id="PS51318">
    <property type="entry name" value="TAT"/>
    <property type="match status" value="1"/>
</dbReference>
<keyword evidence="10" id="KW-1185">Reference proteome</keyword>
<keyword evidence="2" id="KW-0285">Flavoprotein</keyword>
<dbReference type="InterPro" id="IPR036188">
    <property type="entry name" value="FAD/NAD-bd_sf"/>
</dbReference>
<dbReference type="InterPro" id="IPR006311">
    <property type="entry name" value="TAT_signal"/>
</dbReference>
<dbReference type="InterPro" id="IPR050315">
    <property type="entry name" value="FAD-oxidoreductase_2"/>
</dbReference>
<evidence type="ECO:0000256" key="1">
    <source>
        <dbReference type="ARBA" id="ARBA00001974"/>
    </source>
</evidence>
<dbReference type="InterPro" id="IPR003953">
    <property type="entry name" value="FAD-dep_OxRdtase_2_FAD-bd"/>
</dbReference>
<reference evidence="6 10" key="3">
    <citation type="submission" date="2021-02" db="EMBL/GenBank/DDBJ databases">
        <title>Complete Genome Sequence of Cupriavidus oxalaticus Strain Ox1, a Soil Oxalate-Degrading Species.</title>
        <authorList>
            <person name="Palmieri F."/>
            <person name="Udriet P."/>
            <person name="Deuasquier M."/>
            <person name="Beaudoing E."/>
            <person name="Johnson S.L."/>
            <person name="Davenport K.W."/>
            <person name="Chain P.S."/>
            <person name="Bindschedler S."/>
            <person name="Junier P."/>
        </authorList>
    </citation>
    <scope>NUCLEOTIDE SEQUENCE [LARGE SCALE GENOMIC DNA]</scope>
    <source>
        <strain evidence="6 10">Ox1</strain>
    </source>
</reference>
<keyword evidence="4" id="KW-0560">Oxidoreductase</keyword>
<dbReference type="EMBL" id="OGUS01000066">
    <property type="protein sequence ID" value="SPC06593.1"/>
    <property type="molecule type" value="Genomic_DNA"/>
</dbReference>
<evidence type="ECO:0000256" key="4">
    <source>
        <dbReference type="ARBA" id="ARBA00023002"/>
    </source>
</evidence>
<evidence type="ECO:0000256" key="2">
    <source>
        <dbReference type="ARBA" id="ARBA00022630"/>
    </source>
</evidence>
<keyword evidence="3" id="KW-0274">FAD</keyword>
<gene>
    <name evidence="8" type="ORF">CO2235_150082</name>
    <name evidence="7" type="ORF">CO2235_U600038</name>
    <name evidence="6" type="ORF">JTE92_20680</name>
</gene>